<dbReference type="EMBL" id="CP000930">
    <property type="protein sequence ID" value="ABZ83008.1"/>
    <property type="molecule type" value="Genomic_DNA"/>
</dbReference>
<dbReference type="HOGENOM" id="CLU_045011_19_4_9"/>
<evidence type="ECO:0000313" key="1">
    <source>
        <dbReference type="EMBL" id="ABZ83008.1"/>
    </source>
</evidence>
<organism evidence="1 2">
    <name type="scientific">Heliobacterium modesticaldum (strain ATCC 51547 / Ice1)</name>
    <dbReference type="NCBI Taxonomy" id="498761"/>
    <lineage>
        <taxon>Bacteria</taxon>
        <taxon>Bacillati</taxon>
        <taxon>Bacillota</taxon>
        <taxon>Clostridia</taxon>
        <taxon>Eubacteriales</taxon>
        <taxon>Heliobacteriaceae</taxon>
        <taxon>Heliomicrobium</taxon>
    </lineage>
</organism>
<dbReference type="InterPro" id="IPR036412">
    <property type="entry name" value="HAD-like_sf"/>
</dbReference>
<sequence>MIPYELILFDLDGTLTDPKTGITKSVQYALSKYGIIVEDLDSLIPFIGPPLIESFQRFYGFDESQARRAVDFYREYFSVTGLYENALFPGIPELLARLSAAGKRLAVATSKPTCFAEQILRHFGIDCYFDHIVGSNLDGTRCAKSEVVAAALALFPRVDRRRVIMVGDREHDIIGAKANGIASMAVSYGYGSLEELEAAGPGQIAGSVEVIEPLLAYRSSIR</sequence>
<dbReference type="AlphaFoldDB" id="B0TF25"/>
<keyword evidence="2" id="KW-1185">Reference proteome</keyword>
<dbReference type="GO" id="GO:0016787">
    <property type="term" value="F:hydrolase activity"/>
    <property type="evidence" value="ECO:0007669"/>
    <property type="project" value="UniProtKB-KW"/>
</dbReference>
<evidence type="ECO:0000313" key="2">
    <source>
        <dbReference type="Proteomes" id="UP000008550"/>
    </source>
</evidence>
<dbReference type="Pfam" id="PF13419">
    <property type="entry name" value="HAD_2"/>
    <property type="match status" value="1"/>
</dbReference>
<protein>
    <submittedName>
        <fullName evidence="1">Haloacid dehalogenase-like hydrolase</fullName>
    </submittedName>
</protein>
<gene>
    <name evidence="1" type="ORF">HM1_0389</name>
</gene>
<dbReference type="SFLD" id="SFLDS00003">
    <property type="entry name" value="Haloacid_Dehalogenase"/>
    <property type="match status" value="1"/>
</dbReference>
<dbReference type="InterPro" id="IPR050155">
    <property type="entry name" value="HAD-like_hydrolase_sf"/>
</dbReference>
<dbReference type="GO" id="GO:0005829">
    <property type="term" value="C:cytosol"/>
    <property type="evidence" value="ECO:0007669"/>
    <property type="project" value="TreeGrafter"/>
</dbReference>
<dbReference type="GO" id="GO:0004713">
    <property type="term" value="F:protein tyrosine kinase activity"/>
    <property type="evidence" value="ECO:0007669"/>
    <property type="project" value="TreeGrafter"/>
</dbReference>
<dbReference type="InterPro" id="IPR023214">
    <property type="entry name" value="HAD_sf"/>
</dbReference>
<dbReference type="InterPro" id="IPR023198">
    <property type="entry name" value="PGP-like_dom2"/>
</dbReference>
<dbReference type="Gene3D" id="3.40.50.1000">
    <property type="entry name" value="HAD superfamily/HAD-like"/>
    <property type="match status" value="1"/>
</dbReference>
<dbReference type="SUPFAM" id="SSF56784">
    <property type="entry name" value="HAD-like"/>
    <property type="match status" value="1"/>
</dbReference>
<dbReference type="Proteomes" id="UP000008550">
    <property type="component" value="Chromosome"/>
</dbReference>
<dbReference type="InterPro" id="IPR041492">
    <property type="entry name" value="HAD_2"/>
</dbReference>
<dbReference type="SFLD" id="SFLDG01129">
    <property type="entry name" value="C1.5:_HAD__Beta-PGM__Phosphata"/>
    <property type="match status" value="1"/>
</dbReference>
<dbReference type="OrthoDB" id="9792518at2"/>
<dbReference type="PANTHER" id="PTHR43434:SF20">
    <property type="entry name" value="5'-NUCLEOTIDASE"/>
    <property type="match status" value="1"/>
</dbReference>
<accession>B0TF25</accession>
<dbReference type="PANTHER" id="PTHR43434">
    <property type="entry name" value="PHOSPHOGLYCOLATE PHOSPHATASE"/>
    <property type="match status" value="1"/>
</dbReference>
<dbReference type="FunFam" id="3.40.50.1000:FF:000022">
    <property type="entry name" value="Phosphoglycolate phosphatase"/>
    <property type="match status" value="1"/>
</dbReference>
<dbReference type="RefSeq" id="WP_012281546.1">
    <property type="nucleotide sequence ID" value="NC_010337.2"/>
</dbReference>
<dbReference type="eggNOG" id="COG0546">
    <property type="taxonomic scope" value="Bacteria"/>
</dbReference>
<reference evidence="1 2" key="1">
    <citation type="journal article" date="2008" name="J. Bacteriol.">
        <title>The genome of Heliobacterium modesticaldum, a phototrophic representative of the Firmicutes containing the simplest photosynthetic apparatus.</title>
        <authorList>
            <person name="Sattley W.M."/>
            <person name="Madigan M.T."/>
            <person name="Swingley W.D."/>
            <person name="Cheung P.C."/>
            <person name="Clocksin K.M."/>
            <person name="Conrad A.L."/>
            <person name="Dejesa L.C."/>
            <person name="Honchak B.M."/>
            <person name="Jung D.O."/>
            <person name="Karbach L.E."/>
            <person name="Kurdoglu A."/>
            <person name="Lahiri S."/>
            <person name="Mastrian S.D."/>
            <person name="Page L.E."/>
            <person name="Taylor H.L."/>
            <person name="Wang Z.T."/>
            <person name="Raymond J."/>
            <person name="Chen M."/>
            <person name="Blankenship R.E."/>
            <person name="Touchman J.W."/>
        </authorList>
    </citation>
    <scope>NUCLEOTIDE SEQUENCE [LARGE SCALE GENOMIC DNA]</scope>
    <source>
        <strain evidence="2">ATCC 51547 / Ice1</strain>
    </source>
</reference>
<dbReference type="STRING" id="498761.HM1_0389"/>
<dbReference type="Gene3D" id="1.10.150.240">
    <property type="entry name" value="Putative phosphatase, domain 2"/>
    <property type="match status" value="1"/>
</dbReference>
<name>B0TF25_HELMI</name>
<dbReference type="KEGG" id="hmo:HM1_0389"/>
<dbReference type="CDD" id="cd04302">
    <property type="entry name" value="HAD_5NT"/>
    <property type="match status" value="1"/>
</dbReference>
<proteinExistence type="predicted"/>